<dbReference type="GeneTree" id="ENSGT00390000014593"/>
<dbReference type="InterPro" id="IPR027905">
    <property type="entry name" value="CFAP95"/>
</dbReference>
<dbReference type="OMA" id="DWCSSRQ"/>
<reference evidence="1" key="2">
    <citation type="submission" date="2025-08" db="UniProtKB">
        <authorList>
            <consortium name="Ensembl"/>
        </authorList>
    </citation>
    <scope>IDENTIFICATION</scope>
</reference>
<dbReference type="OrthoDB" id="309575at2759"/>
<dbReference type="AlphaFoldDB" id="W5MT56"/>
<accession>W5MT56</accession>
<dbReference type="Pfam" id="PF15139">
    <property type="entry name" value="CFAP95"/>
    <property type="match status" value="1"/>
</dbReference>
<dbReference type="HOGENOM" id="CLU_108076_0_0_1"/>
<proteinExistence type="predicted"/>
<sequence length="194" mass="22557">MYYSRPTLVSNWHQNREAEPKDYDLTVCSEGKKNLLRSTYKNLGRCGNTDWSTTTEGQLSQCHLKKDYEIRETPKPLVKADNFNSAYFERETRRPKTGFSEVLPRHQAGHNKIDMDTTYALDYLPPYSYSTQSCVGDQAECSAAYRRCQSQFTDTADYRRQGRNTWQDESGVYGNSHIRRRVFPLSHPITPHIL</sequence>
<dbReference type="KEGG" id="loc:107079787"/>
<dbReference type="EMBL" id="AHAT01002938">
    <property type="status" value="NOT_ANNOTATED_CDS"/>
    <property type="molecule type" value="Genomic_DNA"/>
</dbReference>
<dbReference type="Bgee" id="ENSLOCG00000009476">
    <property type="expression patterns" value="Expressed in testis and 4 other cell types or tissues"/>
</dbReference>
<dbReference type="PANTHER" id="PTHR35069">
    <property type="entry name" value="PROTEIN C9ORF135"/>
    <property type="match status" value="1"/>
</dbReference>
<dbReference type="Ensembl" id="ENSLOCT00000011582.1">
    <property type="protein sequence ID" value="ENSLOCP00000011565.1"/>
    <property type="gene ID" value="ENSLOCG00000009476.1"/>
</dbReference>
<dbReference type="STRING" id="7918.ENSLOCP00000011565"/>
<dbReference type="GeneID" id="107079787"/>
<dbReference type="PANTHER" id="PTHR35069:SF1">
    <property type="entry name" value="CILIA- AND FLAGELLA-ASSOCIATED PROTEIN 95"/>
    <property type="match status" value="1"/>
</dbReference>
<evidence type="ECO:0000313" key="2">
    <source>
        <dbReference type="Proteomes" id="UP000018468"/>
    </source>
</evidence>
<dbReference type="GO" id="GO:0005886">
    <property type="term" value="C:plasma membrane"/>
    <property type="evidence" value="ECO:0000318"/>
    <property type="project" value="GO_Central"/>
</dbReference>
<dbReference type="Proteomes" id="UP000018468">
    <property type="component" value="Linkage group LG2"/>
</dbReference>
<evidence type="ECO:0000313" key="1">
    <source>
        <dbReference type="Ensembl" id="ENSLOCP00000011565.1"/>
    </source>
</evidence>
<organism evidence="1 2">
    <name type="scientific">Lepisosteus oculatus</name>
    <name type="common">Spotted gar</name>
    <dbReference type="NCBI Taxonomy" id="7918"/>
    <lineage>
        <taxon>Eukaryota</taxon>
        <taxon>Metazoa</taxon>
        <taxon>Chordata</taxon>
        <taxon>Craniata</taxon>
        <taxon>Vertebrata</taxon>
        <taxon>Euteleostomi</taxon>
        <taxon>Actinopterygii</taxon>
        <taxon>Neopterygii</taxon>
        <taxon>Holostei</taxon>
        <taxon>Semionotiformes</taxon>
        <taxon>Lepisosteidae</taxon>
        <taxon>Lepisosteus</taxon>
    </lineage>
</organism>
<dbReference type="InParanoid" id="W5MT56"/>
<name>W5MT56_LEPOC</name>
<protein>
    <submittedName>
        <fullName evidence="1">Cilia and flagella associated protein 95</fullName>
    </submittedName>
</protein>
<reference evidence="1" key="3">
    <citation type="submission" date="2025-09" db="UniProtKB">
        <authorList>
            <consortium name="Ensembl"/>
        </authorList>
    </citation>
    <scope>IDENTIFICATION</scope>
</reference>
<keyword evidence="2" id="KW-1185">Reference proteome</keyword>
<dbReference type="eggNOG" id="ENOG502R194">
    <property type="taxonomic scope" value="Eukaryota"/>
</dbReference>
<reference evidence="2" key="1">
    <citation type="submission" date="2011-12" db="EMBL/GenBank/DDBJ databases">
        <title>The Draft Genome of Lepisosteus oculatus.</title>
        <authorList>
            <consortium name="The Broad Institute Genome Assembly &amp; Analysis Group"/>
            <consortium name="Computational R&amp;D Group"/>
            <consortium name="and Sequencing Platform"/>
            <person name="Di Palma F."/>
            <person name="Alfoldi J."/>
            <person name="Johnson J."/>
            <person name="Berlin A."/>
            <person name="Gnerre S."/>
            <person name="Jaffe D."/>
            <person name="MacCallum I."/>
            <person name="Young S."/>
            <person name="Walker B.J."/>
            <person name="Lander E.S."/>
            <person name="Lindblad-Toh K."/>
        </authorList>
    </citation>
    <scope>NUCLEOTIDE SEQUENCE [LARGE SCALE GENOMIC DNA]</scope>
</reference>